<gene>
    <name evidence="3" type="ORF">UFOPK2996_00970</name>
</gene>
<proteinExistence type="predicted"/>
<evidence type="ECO:0000256" key="1">
    <source>
        <dbReference type="SAM" id="MobiDB-lite"/>
    </source>
</evidence>
<dbReference type="EMBL" id="CAFAAH010000127">
    <property type="protein sequence ID" value="CAB4799127.1"/>
    <property type="molecule type" value="Genomic_DNA"/>
</dbReference>
<keyword evidence="2" id="KW-1133">Transmembrane helix</keyword>
<feature type="transmembrane region" description="Helical" evidence="2">
    <location>
        <begin position="483"/>
        <end position="508"/>
    </location>
</feature>
<protein>
    <submittedName>
        <fullName evidence="3">Unannotated protein</fullName>
    </submittedName>
</protein>
<dbReference type="AlphaFoldDB" id="A0A6J6XZK4"/>
<accession>A0A6J6XZK4</accession>
<feature type="region of interest" description="Disordered" evidence="1">
    <location>
        <begin position="709"/>
        <end position="767"/>
    </location>
</feature>
<evidence type="ECO:0000256" key="2">
    <source>
        <dbReference type="SAM" id="Phobius"/>
    </source>
</evidence>
<organism evidence="3">
    <name type="scientific">freshwater metagenome</name>
    <dbReference type="NCBI Taxonomy" id="449393"/>
    <lineage>
        <taxon>unclassified sequences</taxon>
        <taxon>metagenomes</taxon>
        <taxon>ecological metagenomes</taxon>
    </lineage>
</organism>
<name>A0A6J6XZK4_9ZZZZ</name>
<evidence type="ECO:0000313" key="3">
    <source>
        <dbReference type="EMBL" id="CAB4799127.1"/>
    </source>
</evidence>
<sequence>MGDSRCTAILLFTDGALDVDNKPGIGIADRAAETALCSPSDGPVKALRDQGTKVFSIGLVPSTDLEAIRILNRISQGAGDCGGQFDSAAGEVIIVDDRETLPRELDKLVESIREGSDVPEIRQPCSEKFYIPPTADHSHIFTTTDSAWDKFEIWREGETLQIDKPALEASSGVINSETFSAEIILRTKTALVVELTSIQHARGDNRPWLIGLGESAQAQCSVLLFEDWTPKLQSVPSKFERGKPAKIHVTVKDKDGKSVASALRGMNPTWKSSVVVMVQDPLDANSDLEFPAENTEDAPGTYTSKIEIPNSWTTGYVVLGARFSVVNGADSRFAVSALAKTEDVDLETRPEFAQLETKLPFTLSKVKGTGTAVGEILYTGSKTNDSSLWVDAPTVKSIPAEDGSAEGLPTKHPSADKALVVPANKSRSIKVEVRVRDSGDGEASGSITVHLHTDMAGVTDADTVEVLPFTFQMERKVCSACRISLTVLLMALALLLPLLILWVLNWAAAKFEPPSELRAASLKLEVNRDGEVRLLEESFAEIGPDDFVNIGTAAGNRVRSFELDTPGSAEIWSFKSVTPRNPFSAAFGVMETSGIGASGSLGAFRRSPVLARVPLALRGAWVFRLLELEANEVDSDTSENEETDYLAIGELLIFVSSSEPEVEQARSIVGMASSALPAAAAALAQDVFRSRAKDLSKLEDVESRAAGDDLVLGIRPPGDDGGFSSSGLNPPGSDPFFSGYGAGDGSYSAPSDLTDPFDSGSGISPPS</sequence>
<reference evidence="3" key="1">
    <citation type="submission" date="2020-05" db="EMBL/GenBank/DDBJ databases">
        <authorList>
            <person name="Chiriac C."/>
            <person name="Salcher M."/>
            <person name="Ghai R."/>
            <person name="Kavagutti S V."/>
        </authorList>
    </citation>
    <scope>NUCLEOTIDE SEQUENCE</scope>
</reference>
<keyword evidence="2" id="KW-0812">Transmembrane</keyword>
<keyword evidence="2" id="KW-0472">Membrane</keyword>